<reference evidence="1 2" key="1">
    <citation type="submission" date="2024-09" db="EMBL/GenBank/DDBJ databases">
        <authorList>
            <person name="Sun Q."/>
            <person name="Mori K."/>
        </authorList>
    </citation>
    <scope>NUCLEOTIDE SEQUENCE [LARGE SCALE GENOMIC DNA]</scope>
    <source>
        <strain evidence="1 2">TBRC 0563</strain>
    </source>
</reference>
<proteinExistence type="predicted"/>
<protein>
    <submittedName>
        <fullName evidence="1">Uncharacterized protein</fullName>
    </submittedName>
</protein>
<gene>
    <name evidence="1" type="ORF">ACFFNX_08550</name>
</gene>
<evidence type="ECO:0000313" key="2">
    <source>
        <dbReference type="Proteomes" id="UP001589627"/>
    </source>
</evidence>
<comment type="caution">
    <text evidence="1">The sequence shown here is derived from an EMBL/GenBank/DDBJ whole genome shotgun (WGS) entry which is preliminary data.</text>
</comment>
<name>A0ABV5YB54_9ACTN</name>
<organism evidence="1 2">
    <name type="scientific">Actinoallomurus acaciae</name>
    <dbReference type="NCBI Taxonomy" id="502577"/>
    <lineage>
        <taxon>Bacteria</taxon>
        <taxon>Bacillati</taxon>
        <taxon>Actinomycetota</taxon>
        <taxon>Actinomycetes</taxon>
        <taxon>Streptosporangiales</taxon>
        <taxon>Thermomonosporaceae</taxon>
        <taxon>Actinoallomurus</taxon>
    </lineage>
</organism>
<sequence>MSELLPWLQERAVGYRGGPPIFSCHMRFHEDEPVLRPVSLNGDELVIHEVMVLKKF</sequence>
<dbReference type="RefSeq" id="WP_378197800.1">
    <property type="nucleotide sequence ID" value="NZ_JBHLZP010000042.1"/>
</dbReference>
<keyword evidence="2" id="KW-1185">Reference proteome</keyword>
<accession>A0ABV5YB54</accession>
<evidence type="ECO:0000313" key="1">
    <source>
        <dbReference type="EMBL" id="MFB9832235.1"/>
    </source>
</evidence>
<dbReference type="Proteomes" id="UP001589627">
    <property type="component" value="Unassembled WGS sequence"/>
</dbReference>
<dbReference type="EMBL" id="JBHLZP010000042">
    <property type="protein sequence ID" value="MFB9832235.1"/>
    <property type="molecule type" value="Genomic_DNA"/>
</dbReference>